<evidence type="ECO:0000256" key="7">
    <source>
        <dbReference type="ARBA" id="ARBA00023065"/>
    </source>
</evidence>
<evidence type="ECO:0000256" key="1">
    <source>
        <dbReference type="ARBA" id="ARBA00005513"/>
    </source>
</evidence>
<dbReference type="GO" id="GO:0046933">
    <property type="term" value="F:proton-transporting ATP synthase activity, rotational mechanism"/>
    <property type="evidence" value="ECO:0007669"/>
    <property type="project" value="UniProtKB-UniRule"/>
</dbReference>
<organism evidence="15 16">
    <name type="scientific">Nodularia spumigena CENA596</name>
    <dbReference type="NCBI Taxonomy" id="1819295"/>
    <lineage>
        <taxon>Bacteria</taxon>
        <taxon>Bacillati</taxon>
        <taxon>Cyanobacteriota</taxon>
        <taxon>Cyanophyceae</taxon>
        <taxon>Nostocales</taxon>
        <taxon>Nodulariaceae</taxon>
        <taxon>Nodularia</taxon>
    </lineage>
</organism>
<evidence type="ECO:0000256" key="4">
    <source>
        <dbReference type="ARBA" id="ARBA00022692"/>
    </source>
</evidence>
<comment type="function">
    <text evidence="12">Component of the F(0) channel, it forms part of the peripheral stalk, linking F(1) to F(0). The b'-subunit is a diverged and duplicated form of b found in plants and photosynthetic bacteria.</text>
</comment>
<proteinExistence type="inferred from homology"/>
<keyword evidence="4 12" id="KW-0812">Transmembrane</keyword>
<evidence type="ECO:0000256" key="6">
    <source>
        <dbReference type="ARBA" id="ARBA00022989"/>
    </source>
</evidence>
<evidence type="ECO:0000313" key="16">
    <source>
        <dbReference type="Proteomes" id="UP000076555"/>
    </source>
</evidence>
<keyword evidence="2 12" id="KW-0813">Transport</keyword>
<comment type="subunit">
    <text evidence="12">F-type ATPases have 2 components, F(1) - the catalytic core - and F(0) - the membrane proton channel. F(1) has five subunits: alpha(3), beta(3), gamma(1), delta(1), epsilon(1). F(0) has four main subunits: a(1), b(1), b'(1) and c(10-14). The alpha and beta chains form an alternating ring which encloses part of the gamma chain. F(1) is attached to F(0) by a central stalk formed by the gamma and epsilon chains, while a peripheral stalk is formed by the delta, b and b' chains.</text>
</comment>
<evidence type="ECO:0000256" key="14">
    <source>
        <dbReference type="SAM" id="Coils"/>
    </source>
</evidence>
<dbReference type="CDD" id="cd06503">
    <property type="entry name" value="ATP-synt_Fo_b"/>
    <property type="match status" value="1"/>
</dbReference>
<feature type="transmembrane region" description="Helical" evidence="12">
    <location>
        <begin position="24"/>
        <end position="45"/>
    </location>
</feature>
<keyword evidence="5 12" id="KW-0375">Hydrogen ion transport</keyword>
<evidence type="ECO:0000256" key="12">
    <source>
        <dbReference type="HAMAP-Rule" id="MF_01399"/>
    </source>
</evidence>
<feature type="coiled-coil region" evidence="14">
    <location>
        <begin position="63"/>
        <end position="149"/>
    </location>
</feature>
<dbReference type="NCBIfam" id="NF005607">
    <property type="entry name" value="PRK07353.1"/>
    <property type="match status" value="1"/>
</dbReference>
<dbReference type="GO" id="GO:0031676">
    <property type="term" value="C:plasma membrane-derived thylakoid membrane"/>
    <property type="evidence" value="ECO:0007669"/>
    <property type="project" value="UniProtKB-SubCell"/>
</dbReference>
<comment type="similarity">
    <text evidence="1 12 13">Belongs to the ATPase B chain family.</text>
</comment>
<dbReference type="PANTHER" id="PTHR33445:SF2">
    <property type="entry name" value="ATP SYNTHASE SUBUNIT B', CHLOROPLASTIC"/>
    <property type="match status" value="1"/>
</dbReference>
<comment type="caution">
    <text evidence="15">The sequence shown here is derived from an EMBL/GenBank/DDBJ whole genome shotgun (WGS) entry which is preliminary data.</text>
</comment>
<dbReference type="Pfam" id="PF00430">
    <property type="entry name" value="ATP-synt_B"/>
    <property type="match status" value="1"/>
</dbReference>
<evidence type="ECO:0000256" key="8">
    <source>
        <dbReference type="ARBA" id="ARBA00023136"/>
    </source>
</evidence>
<dbReference type="PANTHER" id="PTHR33445">
    <property type="entry name" value="ATP SYNTHASE SUBUNIT B', CHLOROPLASTIC"/>
    <property type="match status" value="1"/>
</dbReference>
<evidence type="ECO:0000256" key="11">
    <source>
        <dbReference type="ARBA" id="ARBA00037847"/>
    </source>
</evidence>
<dbReference type="GO" id="GO:0046961">
    <property type="term" value="F:proton-transporting ATPase activity, rotational mechanism"/>
    <property type="evidence" value="ECO:0007669"/>
    <property type="project" value="TreeGrafter"/>
</dbReference>
<dbReference type="RefSeq" id="WP_063872305.1">
    <property type="nucleotide sequence ID" value="NZ_CAWMRI010000095.1"/>
</dbReference>
<comment type="function">
    <text evidence="10 12">F(1)F(0) ATP synthase produces ATP from ADP in the presence of a proton or sodium gradient. F-type ATPases consist of two structural domains, F(1) containing the extramembraneous catalytic core and F(0) containing the membrane proton channel, linked together by a central stalk and a peripheral stalk. During catalysis, ATP synthesis in the catalytic domain of F(1) is coupled via a rotary mechanism of the central stalk subunits to proton translocation.</text>
</comment>
<evidence type="ECO:0000256" key="13">
    <source>
        <dbReference type="RuleBase" id="RU003848"/>
    </source>
</evidence>
<accession>A0A166JYR2</accession>
<keyword evidence="12" id="KW-0793">Thylakoid</keyword>
<comment type="subcellular location">
    <subcellularLocation>
        <location evidence="12">Cellular thylakoid membrane</location>
        <topology evidence="12">Single-pass membrane protein</topology>
    </subcellularLocation>
    <subcellularLocation>
        <location evidence="11">Endomembrane system</location>
        <topology evidence="11">Single-pass membrane protein</topology>
    </subcellularLocation>
</comment>
<dbReference type="EMBL" id="LWAJ01000095">
    <property type="protein sequence ID" value="KZL50322.1"/>
    <property type="molecule type" value="Genomic_DNA"/>
</dbReference>
<keyword evidence="9 12" id="KW-0066">ATP synthesis</keyword>
<evidence type="ECO:0000256" key="3">
    <source>
        <dbReference type="ARBA" id="ARBA00022547"/>
    </source>
</evidence>
<dbReference type="Proteomes" id="UP000076555">
    <property type="component" value="Unassembled WGS sequence"/>
</dbReference>
<evidence type="ECO:0000256" key="2">
    <source>
        <dbReference type="ARBA" id="ARBA00022448"/>
    </source>
</evidence>
<reference evidence="15 16" key="1">
    <citation type="submission" date="2016-04" db="EMBL/GenBank/DDBJ databases">
        <title>Draft Genome Assembly of the Bloom-forming Cyanobacterium Nodularia spumigena Strain CENA596 in Shrimp Production Ponds.</title>
        <authorList>
            <person name="Popin R.V."/>
            <person name="Rigonato J."/>
            <person name="Abreu V.A."/>
            <person name="Andreote A.P."/>
            <person name="Silveira S.B."/>
            <person name="Odebrecht C."/>
            <person name="Fiore M.F."/>
        </authorList>
    </citation>
    <scope>NUCLEOTIDE SEQUENCE [LARGE SCALE GENOMIC DNA]</scope>
    <source>
        <strain evidence="15 16">CENA596</strain>
    </source>
</reference>
<dbReference type="GeneID" id="78018206"/>
<evidence type="ECO:0000256" key="9">
    <source>
        <dbReference type="ARBA" id="ARBA00023310"/>
    </source>
</evidence>
<keyword evidence="14" id="KW-0175">Coiled coil</keyword>
<dbReference type="HAMAP" id="MF_01398">
    <property type="entry name" value="ATP_synth_b_bprime"/>
    <property type="match status" value="1"/>
</dbReference>
<keyword evidence="3 12" id="KW-0138">CF(0)</keyword>
<dbReference type="GO" id="GO:0045259">
    <property type="term" value="C:proton-transporting ATP synthase complex"/>
    <property type="evidence" value="ECO:0007669"/>
    <property type="project" value="UniProtKB-KW"/>
</dbReference>
<gene>
    <name evidence="12" type="primary">atpF2</name>
    <name evidence="12" type="synonym">atpG</name>
    <name evidence="15" type="ORF">A2T98_08115</name>
</gene>
<dbReference type="HAMAP" id="MF_01399">
    <property type="entry name" value="ATP_synth_bprime"/>
    <property type="match status" value="1"/>
</dbReference>
<keyword evidence="8 12" id="KW-0472">Membrane</keyword>
<evidence type="ECO:0000256" key="10">
    <source>
        <dbReference type="ARBA" id="ARBA00025198"/>
    </source>
</evidence>
<protein>
    <recommendedName>
        <fullName evidence="12">ATP synthase subunit b'</fullName>
    </recommendedName>
    <alternativeName>
        <fullName evidence="12">ATP synthase F(0) sector subunit b'</fullName>
    </alternativeName>
    <alternativeName>
        <fullName evidence="12">ATPase subunit II</fullName>
    </alternativeName>
    <alternativeName>
        <fullName evidence="12">F-type ATPase subunit b'</fullName>
        <shortName evidence="12">F-ATPase subunit b'</shortName>
    </alternativeName>
</protein>
<dbReference type="InterPro" id="IPR002146">
    <property type="entry name" value="ATP_synth_b/b'su_bac/chlpt"/>
</dbReference>
<keyword evidence="7 12" id="KW-0406">Ion transport</keyword>
<keyword evidence="6 12" id="KW-1133">Transmembrane helix</keyword>
<dbReference type="OrthoDB" id="426571at2"/>
<evidence type="ECO:0000313" key="15">
    <source>
        <dbReference type="EMBL" id="KZL50322.1"/>
    </source>
</evidence>
<evidence type="ECO:0000256" key="5">
    <source>
        <dbReference type="ARBA" id="ARBA00022781"/>
    </source>
</evidence>
<dbReference type="AlphaFoldDB" id="A0A166JYR2"/>
<sequence>MTHWITLLAVEEVAKEGGLFDLDATLPLMAIQFLVLALVLNATLYKPLGNAIDGRNDYIRSNQLQAQERLSKTEKLAEEYEQSLAGARRQAQTIIADAQAEAQKIAAEKIAAVQKQAQAEKEKAASEIEQQKQAAFASLEQQVDSLSRQILEKLLGADIVSRR</sequence>
<name>A0A166JYR2_NODSP</name>
<dbReference type="GO" id="GO:0012505">
    <property type="term" value="C:endomembrane system"/>
    <property type="evidence" value="ECO:0007669"/>
    <property type="project" value="UniProtKB-SubCell"/>
</dbReference>
<dbReference type="InterPro" id="IPR034679">
    <property type="entry name" value="ATP_synth_b"/>
</dbReference>
<dbReference type="InterPro" id="IPR050059">
    <property type="entry name" value="ATP_synthase_B_chain"/>
</dbReference>